<dbReference type="GO" id="GO:0005886">
    <property type="term" value="C:plasma membrane"/>
    <property type="evidence" value="ECO:0007669"/>
    <property type="project" value="InterPro"/>
</dbReference>
<comment type="caution">
    <text evidence="6">Lacks conserved residue(s) required for the propagation of feature annotation.</text>
</comment>
<comment type="similarity">
    <text evidence="2 6">Belongs to the TMC family.</text>
</comment>
<keyword evidence="4 6" id="KW-1133">Transmembrane helix</keyword>
<dbReference type="GO" id="GO:0008381">
    <property type="term" value="F:mechanosensitive monoatomic ion channel activity"/>
    <property type="evidence" value="ECO:0007669"/>
    <property type="project" value="TreeGrafter"/>
</dbReference>
<dbReference type="AlphaFoldDB" id="A0A8C6WQP7"/>
<feature type="transmembrane region" description="Helical" evidence="6">
    <location>
        <begin position="151"/>
        <end position="171"/>
    </location>
</feature>
<feature type="transmembrane region" description="Helical" evidence="6">
    <location>
        <begin position="75"/>
        <end position="95"/>
    </location>
</feature>
<dbReference type="PANTHER" id="PTHR23302:SF4">
    <property type="entry name" value="TRANSMEMBRANE CHANNEL-LIKE PROTEIN 6"/>
    <property type="match status" value="1"/>
</dbReference>
<sequence length="191" mass="21590">MSKSFGQSFRIDKSHSILAMKVFCSWDFKVIKKTSVKLLSENIYTQIKELLAEVSHKQVKSTRCQKLGRLTVHALAWAICIASSTGCAFGIYYFCEHMHKDPVLTEASMLAVPVVVSVINLLVPGLFNAAAWMEDYDSPSVCTYVAISRNLIFKMSVLGVLCVHWLGRVCWETFVGQELYRFLIMDFISLC</sequence>
<keyword evidence="9" id="KW-1185">Reference proteome</keyword>
<protein>
    <recommendedName>
        <fullName evidence="6">Transmembrane channel-like protein</fullName>
    </recommendedName>
</protein>
<feature type="domain" description="TMC" evidence="7">
    <location>
        <begin position="170"/>
        <end position="189"/>
    </location>
</feature>
<feature type="transmembrane region" description="Helical" evidence="6">
    <location>
        <begin position="107"/>
        <end position="131"/>
    </location>
</feature>
<evidence type="ECO:0000256" key="2">
    <source>
        <dbReference type="ARBA" id="ARBA00006510"/>
    </source>
</evidence>
<dbReference type="Proteomes" id="UP000694523">
    <property type="component" value="Unplaced"/>
</dbReference>
<comment type="subcellular location">
    <subcellularLocation>
        <location evidence="1 6">Membrane</location>
        <topology evidence="1 6">Multi-pass membrane protein</topology>
    </subcellularLocation>
</comment>
<dbReference type="InterPro" id="IPR012496">
    <property type="entry name" value="TMC_dom"/>
</dbReference>
<accession>A0A8C6WQP7</accession>
<name>A0A8C6WQP7_9GOBI</name>
<evidence type="ECO:0000259" key="7">
    <source>
        <dbReference type="Pfam" id="PF07810"/>
    </source>
</evidence>
<dbReference type="PANTHER" id="PTHR23302">
    <property type="entry name" value="TRANSMEMBRANE CHANNEL-RELATED"/>
    <property type="match status" value="1"/>
</dbReference>
<evidence type="ECO:0000256" key="1">
    <source>
        <dbReference type="ARBA" id="ARBA00004141"/>
    </source>
</evidence>
<reference evidence="8" key="2">
    <citation type="submission" date="2025-09" db="UniProtKB">
        <authorList>
            <consortium name="Ensembl"/>
        </authorList>
    </citation>
    <scope>IDENTIFICATION</scope>
</reference>
<keyword evidence="3 6" id="KW-0812">Transmembrane</keyword>
<keyword evidence="5 6" id="KW-0472">Membrane</keyword>
<dbReference type="InterPro" id="IPR038900">
    <property type="entry name" value="TMC"/>
</dbReference>
<evidence type="ECO:0000313" key="8">
    <source>
        <dbReference type="Ensembl" id="ENSNMLP00000024878.1"/>
    </source>
</evidence>
<organism evidence="8 9">
    <name type="scientific">Neogobius melanostomus</name>
    <name type="common">round goby</name>
    <dbReference type="NCBI Taxonomy" id="47308"/>
    <lineage>
        <taxon>Eukaryota</taxon>
        <taxon>Metazoa</taxon>
        <taxon>Chordata</taxon>
        <taxon>Craniata</taxon>
        <taxon>Vertebrata</taxon>
        <taxon>Euteleostomi</taxon>
        <taxon>Actinopterygii</taxon>
        <taxon>Neopterygii</taxon>
        <taxon>Teleostei</taxon>
        <taxon>Neoteleostei</taxon>
        <taxon>Acanthomorphata</taxon>
        <taxon>Gobiaria</taxon>
        <taxon>Gobiiformes</taxon>
        <taxon>Gobioidei</taxon>
        <taxon>Gobiidae</taxon>
        <taxon>Benthophilinae</taxon>
        <taxon>Neogobiini</taxon>
        <taxon>Neogobius</taxon>
    </lineage>
</organism>
<reference evidence="8" key="1">
    <citation type="submission" date="2025-08" db="UniProtKB">
        <authorList>
            <consortium name="Ensembl"/>
        </authorList>
    </citation>
    <scope>IDENTIFICATION</scope>
</reference>
<dbReference type="Ensembl" id="ENSNMLT00000027827.1">
    <property type="protein sequence ID" value="ENSNMLP00000024878.1"/>
    <property type="gene ID" value="ENSNMLG00000015920.1"/>
</dbReference>
<evidence type="ECO:0000256" key="4">
    <source>
        <dbReference type="ARBA" id="ARBA00022989"/>
    </source>
</evidence>
<dbReference type="Pfam" id="PF07810">
    <property type="entry name" value="TMC"/>
    <property type="match status" value="1"/>
</dbReference>
<evidence type="ECO:0000256" key="3">
    <source>
        <dbReference type="ARBA" id="ARBA00022692"/>
    </source>
</evidence>
<proteinExistence type="inferred from homology"/>
<evidence type="ECO:0000256" key="6">
    <source>
        <dbReference type="RuleBase" id="RU310713"/>
    </source>
</evidence>
<evidence type="ECO:0000313" key="9">
    <source>
        <dbReference type="Proteomes" id="UP000694523"/>
    </source>
</evidence>
<evidence type="ECO:0000256" key="5">
    <source>
        <dbReference type="ARBA" id="ARBA00023136"/>
    </source>
</evidence>